<feature type="compositionally biased region" description="Basic residues" evidence="8">
    <location>
        <begin position="1"/>
        <end position="10"/>
    </location>
</feature>
<evidence type="ECO:0000256" key="3">
    <source>
        <dbReference type="ARBA" id="ARBA00022692"/>
    </source>
</evidence>
<dbReference type="GO" id="GO:0051301">
    <property type="term" value="P:cell division"/>
    <property type="evidence" value="ECO:0007669"/>
    <property type="project" value="UniProtKB-KW"/>
</dbReference>
<dbReference type="Proteomes" id="UP001499854">
    <property type="component" value="Unassembled WGS sequence"/>
</dbReference>
<dbReference type="RefSeq" id="WP_344656138.1">
    <property type="nucleotide sequence ID" value="NZ_BAAAQM010000005.1"/>
</dbReference>
<dbReference type="HAMAP" id="MF_00631">
    <property type="entry name" value="CrgA"/>
    <property type="match status" value="1"/>
</dbReference>
<dbReference type="Pfam" id="PF06781">
    <property type="entry name" value="CrgA"/>
    <property type="match status" value="1"/>
</dbReference>
<name>A0ABN2QWE9_9ACTN</name>
<comment type="subcellular location">
    <subcellularLocation>
        <location evidence="7">Cell membrane</location>
        <topology evidence="7">Multi-pass membrane protein</topology>
    </subcellularLocation>
</comment>
<keyword evidence="5 7" id="KW-0472">Membrane</keyword>
<organism evidence="9 10">
    <name type="scientific">Catenulispora subtropica</name>
    <dbReference type="NCBI Taxonomy" id="450798"/>
    <lineage>
        <taxon>Bacteria</taxon>
        <taxon>Bacillati</taxon>
        <taxon>Actinomycetota</taxon>
        <taxon>Actinomycetes</taxon>
        <taxon>Catenulisporales</taxon>
        <taxon>Catenulisporaceae</taxon>
        <taxon>Catenulispora</taxon>
    </lineage>
</organism>
<gene>
    <name evidence="7 9" type="primary">crgA</name>
    <name evidence="9" type="ORF">GCM10009838_14480</name>
</gene>
<keyword evidence="1 7" id="KW-1003">Cell membrane</keyword>
<accession>A0ABN2QWE9</accession>
<reference evidence="9 10" key="1">
    <citation type="journal article" date="2019" name="Int. J. Syst. Evol. Microbiol.">
        <title>The Global Catalogue of Microorganisms (GCM) 10K type strain sequencing project: providing services to taxonomists for standard genome sequencing and annotation.</title>
        <authorList>
            <consortium name="The Broad Institute Genomics Platform"/>
            <consortium name="The Broad Institute Genome Sequencing Center for Infectious Disease"/>
            <person name="Wu L."/>
            <person name="Ma J."/>
        </authorList>
    </citation>
    <scope>NUCLEOTIDE SEQUENCE [LARGE SCALE GENOMIC DNA]</scope>
    <source>
        <strain evidence="9 10">JCM 16013</strain>
    </source>
</reference>
<dbReference type="NCBIfam" id="NF002595">
    <property type="entry name" value="PRK02251.2-1"/>
    <property type="match status" value="1"/>
</dbReference>
<keyword evidence="3 7" id="KW-0812">Transmembrane</keyword>
<feature type="transmembrane region" description="Helical" evidence="7">
    <location>
        <begin position="30"/>
        <end position="51"/>
    </location>
</feature>
<dbReference type="EMBL" id="BAAAQM010000005">
    <property type="protein sequence ID" value="GAA1959267.1"/>
    <property type="molecule type" value="Genomic_DNA"/>
</dbReference>
<evidence type="ECO:0000256" key="2">
    <source>
        <dbReference type="ARBA" id="ARBA00022618"/>
    </source>
</evidence>
<evidence type="ECO:0000313" key="10">
    <source>
        <dbReference type="Proteomes" id="UP001499854"/>
    </source>
</evidence>
<evidence type="ECO:0000256" key="1">
    <source>
        <dbReference type="ARBA" id="ARBA00022475"/>
    </source>
</evidence>
<evidence type="ECO:0000256" key="7">
    <source>
        <dbReference type="HAMAP-Rule" id="MF_00631"/>
    </source>
</evidence>
<keyword evidence="4 7" id="KW-1133">Transmembrane helix</keyword>
<feature type="transmembrane region" description="Helical" evidence="7">
    <location>
        <begin position="63"/>
        <end position="81"/>
    </location>
</feature>
<comment type="similarity">
    <text evidence="7">Belongs to the CrgA family.</text>
</comment>
<keyword evidence="6 7" id="KW-0131">Cell cycle</keyword>
<evidence type="ECO:0000256" key="6">
    <source>
        <dbReference type="ARBA" id="ARBA00023306"/>
    </source>
</evidence>
<evidence type="ECO:0000256" key="8">
    <source>
        <dbReference type="SAM" id="MobiDB-lite"/>
    </source>
</evidence>
<keyword evidence="10" id="KW-1185">Reference proteome</keyword>
<comment type="function">
    <text evidence="7">Involved in cell division.</text>
</comment>
<protein>
    <recommendedName>
        <fullName evidence="7">Cell division protein CrgA</fullName>
    </recommendedName>
</protein>
<evidence type="ECO:0000256" key="4">
    <source>
        <dbReference type="ARBA" id="ARBA00022989"/>
    </source>
</evidence>
<feature type="region of interest" description="Disordered" evidence="8">
    <location>
        <begin position="1"/>
        <end position="20"/>
    </location>
</feature>
<evidence type="ECO:0000256" key="5">
    <source>
        <dbReference type="ARBA" id="ARBA00023136"/>
    </source>
</evidence>
<proteinExistence type="inferred from homology"/>
<evidence type="ECO:0000313" key="9">
    <source>
        <dbReference type="EMBL" id="GAA1959267.1"/>
    </source>
</evidence>
<dbReference type="InterPro" id="IPR009619">
    <property type="entry name" value="CrgA"/>
</dbReference>
<comment type="caution">
    <text evidence="9">The sequence shown here is derived from an EMBL/GenBank/DDBJ whole genome shotgun (WGS) entry which is preliminary data.</text>
</comment>
<sequence>MPESKVRKKAAYTPPPDKKQPIKLDTGNRVVLPLMIGCFVLGLLWIVVYYLSDMKYPVPQLHGWNMAVGFGLIITGFITSMKWK</sequence>
<keyword evidence="2 7" id="KW-0132">Cell division</keyword>